<evidence type="ECO:0000256" key="3">
    <source>
        <dbReference type="ARBA" id="ARBA00022801"/>
    </source>
</evidence>
<dbReference type="SUPFAM" id="SSF56784">
    <property type="entry name" value="HAD-like"/>
    <property type="match status" value="1"/>
</dbReference>
<dbReference type="PANTHER" id="PTHR46470:SF2">
    <property type="entry name" value="GLYCERALDEHYDE 3-PHOSPHATE PHOSPHATASE"/>
    <property type="match status" value="1"/>
</dbReference>
<dbReference type="GO" id="GO:0046872">
    <property type="term" value="F:metal ion binding"/>
    <property type="evidence" value="ECO:0007669"/>
    <property type="project" value="UniProtKB-KW"/>
</dbReference>
<dbReference type="EMBL" id="CP020772">
    <property type="protein sequence ID" value="ARI75578.1"/>
    <property type="molecule type" value="Genomic_DNA"/>
</dbReference>
<dbReference type="PRINTS" id="PR00413">
    <property type="entry name" value="HADHALOGNASE"/>
</dbReference>
<dbReference type="PANTHER" id="PTHR46470">
    <property type="entry name" value="N-ACYLNEURAMINATE-9-PHOSPHATASE"/>
    <property type="match status" value="1"/>
</dbReference>
<dbReference type="PROSITE" id="PS01228">
    <property type="entry name" value="COF_1"/>
    <property type="match status" value="1"/>
</dbReference>
<dbReference type="GO" id="GO:0044281">
    <property type="term" value="P:small molecule metabolic process"/>
    <property type="evidence" value="ECO:0007669"/>
    <property type="project" value="UniProtKB-ARBA"/>
</dbReference>
<sequence>MVKAVIFDLDGTLLNRDASVNLFIENQYKRLAHRLSHIPKEKYIQRFIELDQRGYVWKDRVYQQLIKEFDLKSISCGELLQDYLYSFKDHCVPFPNLIEMLNGLKQSHFLLGVITNGKGQFQMDNMIALTIDAYMDTILISEREGVKKPDPEIFQRALARLDVAPEDSVFIGDHPEKDVEAAKGAGMKTIWKRDQYWYGAEADYIIEDLGEIYGRIQQFHSY</sequence>
<dbReference type="KEGG" id="hmn:HM131_01500"/>
<dbReference type="Pfam" id="PF13419">
    <property type="entry name" value="HAD_2"/>
    <property type="match status" value="1"/>
</dbReference>
<dbReference type="InterPro" id="IPR023214">
    <property type="entry name" value="HAD_sf"/>
</dbReference>
<dbReference type="Gene3D" id="3.40.50.1000">
    <property type="entry name" value="HAD superfamily/HAD-like"/>
    <property type="match status" value="1"/>
</dbReference>
<dbReference type="OrthoDB" id="9809962at2"/>
<dbReference type="Proteomes" id="UP000192527">
    <property type="component" value="Chromosome"/>
</dbReference>
<comment type="cofactor">
    <cofactor evidence="1">
        <name>Mg(2+)</name>
        <dbReference type="ChEBI" id="CHEBI:18420"/>
    </cofactor>
</comment>
<evidence type="ECO:0000256" key="1">
    <source>
        <dbReference type="ARBA" id="ARBA00001946"/>
    </source>
</evidence>
<dbReference type="SFLD" id="SFLDG01129">
    <property type="entry name" value="C1.5:_HAD__Beta-PGM__Phosphata"/>
    <property type="match status" value="1"/>
</dbReference>
<protein>
    <submittedName>
        <fullName evidence="5">L-2-haloalkanoic acid dehalogenase</fullName>
    </submittedName>
</protein>
<dbReference type="SFLD" id="SFLDG01135">
    <property type="entry name" value="C1.5.6:_HAD__Beta-PGM__Phospha"/>
    <property type="match status" value="1"/>
</dbReference>
<organism evidence="5 6">
    <name type="scientific">Halobacillus mangrovi</name>
    <dbReference type="NCBI Taxonomy" id="402384"/>
    <lineage>
        <taxon>Bacteria</taxon>
        <taxon>Bacillati</taxon>
        <taxon>Bacillota</taxon>
        <taxon>Bacilli</taxon>
        <taxon>Bacillales</taxon>
        <taxon>Bacillaceae</taxon>
        <taxon>Halobacillus</taxon>
    </lineage>
</organism>
<dbReference type="Gene3D" id="1.10.150.520">
    <property type="match status" value="1"/>
</dbReference>
<dbReference type="InterPro" id="IPR006439">
    <property type="entry name" value="HAD-SF_hydro_IA"/>
</dbReference>
<evidence type="ECO:0000313" key="6">
    <source>
        <dbReference type="Proteomes" id="UP000192527"/>
    </source>
</evidence>
<evidence type="ECO:0000256" key="4">
    <source>
        <dbReference type="ARBA" id="ARBA00022842"/>
    </source>
</evidence>
<keyword evidence="3" id="KW-0378">Hydrolase</keyword>
<dbReference type="InterPro" id="IPR036412">
    <property type="entry name" value="HAD-like_sf"/>
</dbReference>
<evidence type="ECO:0000313" key="5">
    <source>
        <dbReference type="EMBL" id="ARI75578.1"/>
    </source>
</evidence>
<dbReference type="RefSeq" id="WP_085027245.1">
    <property type="nucleotide sequence ID" value="NZ_CP020772.1"/>
</dbReference>
<evidence type="ECO:0000256" key="2">
    <source>
        <dbReference type="ARBA" id="ARBA00022723"/>
    </source>
</evidence>
<gene>
    <name evidence="5" type="ORF">HM131_01500</name>
</gene>
<reference evidence="5 6" key="1">
    <citation type="submission" date="2017-04" db="EMBL/GenBank/DDBJ databases">
        <title>The whole genome sequencing and assembly of Halobacillus mangrovi strain.</title>
        <authorList>
            <person name="Lee S.-J."/>
            <person name="Park M.-K."/>
            <person name="Kim J.-Y."/>
            <person name="Lee Y.-J."/>
            <person name="Yi H."/>
            <person name="Bahn Y.-S."/>
            <person name="Kim J.F."/>
            <person name="Lee D.-W."/>
        </authorList>
    </citation>
    <scope>NUCLEOTIDE SEQUENCE [LARGE SCALE GENOMIC DNA]</scope>
    <source>
        <strain evidence="5 6">KTB 131</strain>
    </source>
</reference>
<accession>A0A1W5ZQM2</accession>
<dbReference type="GO" id="GO:0016791">
    <property type="term" value="F:phosphatase activity"/>
    <property type="evidence" value="ECO:0007669"/>
    <property type="project" value="TreeGrafter"/>
</dbReference>
<dbReference type="InterPro" id="IPR041492">
    <property type="entry name" value="HAD_2"/>
</dbReference>
<dbReference type="NCBIfam" id="TIGR01549">
    <property type="entry name" value="HAD-SF-IA-v1"/>
    <property type="match status" value="1"/>
</dbReference>
<proteinExistence type="predicted"/>
<keyword evidence="6" id="KW-1185">Reference proteome</keyword>
<keyword evidence="4" id="KW-0460">Magnesium</keyword>
<name>A0A1W5ZQM2_9BACI</name>
<keyword evidence="2" id="KW-0479">Metal-binding</keyword>
<dbReference type="SFLD" id="SFLDS00003">
    <property type="entry name" value="Haloacid_Dehalogenase"/>
    <property type="match status" value="1"/>
</dbReference>
<dbReference type="NCBIfam" id="TIGR01509">
    <property type="entry name" value="HAD-SF-IA-v3"/>
    <property type="match status" value="1"/>
</dbReference>
<dbReference type="STRING" id="402384.HM131_01500"/>
<dbReference type="InterPro" id="IPR051400">
    <property type="entry name" value="HAD-like_hydrolase"/>
</dbReference>
<dbReference type="AlphaFoldDB" id="A0A1W5ZQM2"/>